<evidence type="ECO:0000256" key="1">
    <source>
        <dbReference type="SAM" id="Phobius"/>
    </source>
</evidence>
<protein>
    <submittedName>
        <fullName evidence="2">Uncharacterized protein</fullName>
    </submittedName>
</protein>
<keyword evidence="1" id="KW-0472">Membrane</keyword>
<gene>
    <name evidence="2" type="ORF">AMECASPLE_021539</name>
</gene>
<evidence type="ECO:0000313" key="3">
    <source>
        <dbReference type="Proteomes" id="UP001469553"/>
    </source>
</evidence>
<keyword evidence="1" id="KW-0812">Transmembrane</keyword>
<feature type="transmembrane region" description="Helical" evidence="1">
    <location>
        <begin position="21"/>
        <end position="38"/>
    </location>
</feature>
<accession>A0ABV0XSH7</accession>
<organism evidence="2 3">
    <name type="scientific">Ameca splendens</name>
    <dbReference type="NCBI Taxonomy" id="208324"/>
    <lineage>
        <taxon>Eukaryota</taxon>
        <taxon>Metazoa</taxon>
        <taxon>Chordata</taxon>
        <taxon>Craniata</taxon>
        <taxon>Vertebrata</taxon>
        <taxon>Euteleostomi</taxon>
        <taxon>Actinopterygii</taxon>
        <taxon>Neopterygii</taxon>
        <taxon>Teleostei</taxon>
        <taxon>Neoteleostei</taxon>
        <taxon>Acanthomorphata</taxon>
        <taxon>Ovalentaria</taxon>
        <taxon>Atherinomorphae</taxon>
        <taxon>Cyprinodontiformes</taxon>
        <taxon>Goodeidae</taxon>
        <taxon>Ameca</taxon>
    </lineage>
</organism>
<dbReference type="EMBL" id="JAHRIP010011267">
    <property type="protein sequence ID" value="MEQ2284426.1"/>
    <property type="molecule type" value="Genomic_DNA"/>
</dbReference>
<dbReference type="Proteomes" id="UP001469553">
    <property type="component" value="Unassembled WGS sequence"/>
</dbReference>
<evidence type="ECO:0000313" key="2">
    <source>
        <dbReference type="EMBL" id="MEQ2284426.1"/>
    </source>
</evidence>
<keyword evidence="1" id="KW-1133">Transmembrane helix</keyword>
<reference evidence="2 3" key="1">
    <citation type="submission" date="2021-06" db="EMBL/GenBank/DDBJ databases">
        <authorList>
            <person name="Palmer J.M."/>
        </authorList>
    </citation>
    <scope>NUCLEOTIDE SEQUENCE [LARGE SCALE GENOMIC DNA]</scope>
    <source>
        <strain evidence="2 3">AS_MEX2019</strain>
        <tissue evidence="2">Muscle</tissue>
    </source>
</reference>
<name>A0ABV0XSH7_9TELE</name>
<proteinExistence type="predicted"/>
<sequence length="116" mass="13380">MCHLIAGFVKIPTAERPNNCLLYPLCIVCTALVSVFVAPKQKIRIIQVQKKASRYQTHKRQGQVHLIFFQPSSNLLTFQPPELNQTMTMHSSQMKLFRGNSRWLDEQGSQYAVQYI</sequence>
<comment type="caution">
    <text evidence="2">The sequence shown here is derived from an EMBL/GenBank/DDBJ whole genome shotgun (WGS) entry which is preliminary data.</text>
</comment>
<keyword evidence="3" id="KW-1185">Reference proteome</keyword>